<evidence type="ECO:0000256" key="1">
    <source>
        <dbReference type="SAM" id="MobiDB-lite"/>
    </source>
</evidence>
<proteinExistence type="predicted"/>
<dbReference type="Proteomes" id="UP001322277">
    <property type="component" value="Chromosome 8"/>
</dbReference>
<evidence type="ECO:0000313" key="3">
    <source>
        <dbReference type="Proteomes" id="UP001322277"/>
    </source>
</evidence>
<reference evidence="3" key="1">
    <citation type="journal article" date="2023" name="bioRxiv">
        <title>Complete genome of the Medicago anthracnose fungus, Colletotrichum destructivum, reveals a mini-chromosome-like region within a core chromosome.</title>
        <authorList>
            <person name="Lapalu N."/>
            <person name="Simon A."/>
            <person name="Lu A."/>
            <person name="Plaumann P.-L."/>
            <person name="Amselem J."/>
            <person name="Pigne S."/>
            <person name="Auger A."/>
            <person name="Koch C."/>
            <person name="Dallery J.-F."/>
            <person name="O'Connell R.J."/>
        </authorList>
    </citation>
    <scope>NUCLEOTIDE SEQUENCE [LARGE SCALE GENOMIC DNA]</scope>
    <source>
        <strain evidence="3">CBS 520.97</strain>
    </source>
</reference>
<dbReference type="KEGG" id="cdet:87949476"/>
<feature type="compositionally biased region" description="Polar residues" evidence="1">
    <location>
        <begin position="70"/>
        <end position="87"/>
    </location>
</feature>
<keyword evidence="3" id="KW-1185">Reference proteome</keyword>
<sequence>MVSSLLGDSPLKVDAIPTSENSFVPYARPSGGTCDLNYNNSSNFFPEAGRASMDAGCSIVNILHHQTVNPSGIQVGSRDSTGVSLQPENPKPPQDTTPYLGEPFGDTFFTPDDLGATGFAHHQGAPIGAYSDMIGAESEDEFQLSHDTMVELADLNDFWFKQDGKEFRCNICETTLPRLDNLKRHLRKARKCKTAWERLDEAAKRSILCTIFLGIGDRSRGRRILVT</sequence>
<feature type="region of interest" description="Disordered" evidence="1">
    <location>
        <begin position="70"/>
        <end position="98"/>
    </location>
</feature>
<dbReference type="EMBL" id="CP137312">
    <property type="protein sequence ID" value="WQF87962.1"/>
    <property type="molecule type" value="Genomic_DNA"/>
</dbReference>
<protein>
    <recommendedName>
        <fullName evidence="4">C2H2-type domain-containing protein</fullName>
    </recommendedName>
</protein>
<organism evidence="2 3">
    <name type="scientific">Colletotrichum destructivum</name>
    <dbReference type="NCBI Taxonomy" id="34406"/>
    <lineage>
        <taxon>Eukaryota</taxon>
        <taxon>Fungi</taxon>
        <taxon>Dikarya</taxon>
        <taxon>Ascomycota</taxon>
        <taxon>Pezizomycotina</taxon>
        <taxon>Sordariomycetes</taxon>
        <taxon>Hypocreomycetidae</taxon>
        <taxon>Glomerellales</taxon>
        <taxon>Glomerellaceae</taxon>
        <taxon>Colletotrichum</taxon>
        <taxon>Colletotrichum destructivum species complex</taxon>
    </lineage>
</organism>
<accession>A0AAX4IXY2</accession>
<name>A0AAX4IXY2_9PEZI</name>
<evidence type="ECO:0008006" key="4">
    <source>
        <dbReference type="Google" id="ProtNLM"/>
    </source>
</evidence>
<dbReference type="AlphaFoldDB" id="A0AAX4IXY2"/>
<dbReference type="GeneID" id="87949476"/>
<evidence type="ECO:0000313" key="2">
    <source>
        <dbReference type="EMBL" id="WQF87962.1"/>
    </source>
</evidence>
<gene>
    <name evidence="2" type="ORF">CDEST_12976</name>
</gene>
<dbReference type="RefSeq" id="XP_062785183.1">
    <property type="nucleotide sequence ID" value="XM_062929132.1"/>
</dbReference>